<gene>
    <name evidence="2" type="ORF">Taro_042314</name>
</gene>
<sequence>MKCNLTPSEQTHVGSWSIYHWSSLHLAGWCNLVLVFVVFSRRPTALDPVPIVAYVFGMVYMVSAGYGLGVSFQQQRRQWKAVHHPVSGKSVGVFEWGSRGRRISRRCMAGLHVSGRHRRQCRGGGGMAGGGECLVAPPLTGEKDQAFPNFFLLMPPLC</sequence>
<feature type="transmembrane region" description="Helical" evidence="1">
    <location>
        <begin position="21"/>
        <end position="39"/>
    </location>
</feature>
<name>A0A843WI40_COLES</name>
<dbReference type="Proteomes" id="UP000652761">
    <property type="component" value="Unassembled WGS sequence"/>
</dbReference>
<reference evidence="2" key="1">
    <citation type="submission" date="2017-07" db="EMBL/GenBank/DDBJ databases">
        <title>Taro Niue Genome Assembly and Annotation.</title>
        <authorList>
            <person name="Atibalentja N."/>
            <person name="Keating K."/>
            <person name="Fields C.J."/>
        </authorList>
    </citation>
    <scope>NUCLEOTIDE SEQUENCE</scope>
    <source>
        <strain evidence="2">Niue_2</strain>
        <tissue evidence="2">Leaf</tissue>
    </source>
</reference>
<organism evidence="2 3">
    <name type="scientific">Colocasia esculenta</name>
    <name type="common">Wild taro</name>
    <name type="synonym">Arum esculentum</name>
    <dbReference type="NCBI Taxonomy" id="4460"/>
    <lineage>
        <taxon>Eukaryota</taxon>
        <taxon>Viridiplantae</taxon>
        <taxon>Streptophyta</taxon>
        <taxon>Embryophyta</taxon>
        <taxon>Tracheophyta</taxon>
        <taxon>Spermatophyta</taxon>
        <taxon>Magnoliopsida</taxon>
        <taxon>Liliopsida</taxon>
        <taxon>Araceae</taxon>
        <taxon>Aroideae</taxon>
        <taxon>Colocasieae</taxon>
        <taxon>Colocasia</taxon>
    </lineage>
</organism>
<accession>A0A843WI40</accession>
<dbReference type="AlphaFoldDB" id="A0A843WI40"/>
<dbReference type="EMBL" id="NMUH01004376">
    <property type="protein sequence ID" value="MQM09439.1"/>
    <property type="molecule type" value="Genomic_DNA"/>
</dbReference>
<keyword evidence="1" id="KW-0472">Membrane</keyword>
<evidence type="ECO:0000256" key="1">
    <source>
        <dbReference type="SAM" id="Phobius"/>
    </source>
</evidence>
<feature type="non-terminal residue" evidence="2">
    <location>
        <position position="1"/>
    </location>
</feature>
<proteinExistence type="predicted"/>
<feature type="transmembrane region" description="Helical" evidence="1">
    <location>
        <begin position="51"/>
        <end position="70"/>
    </location>
</feature>
<evidence type="ECO:0000313" key="2">
    <source>
        <dbReference type="EMBL" id="MQM09439.1"/>
    </source>
</evidence>
<protein>
    <submittedName>
        <fullName evidence="2">Uncharacterized protein</fullName>
    </submittedName>
</protein>
<keyword evidence="3" id="KW-1185">Reference proteome</keyword>
<keyword evidence="1" id="KW-1133">Transmembrane helix</keyword>
<keyword evidence="1" id="KW-0812">Transmembrane</keyword>
<comment type="caution">
    <text evidence="2">The sequence shown here is derived from an EMBL/GenBank/DDBJ whole genome shotgun (WGS) entry which is preliminary data.</text>
</comment>
<evidence type="ECO:0000313" key="3">
    <source>
        <dbReference type="Proteomes" id="UP000652761"/>
    </source>
</evidence>